<sequence>MTALRSFPVTRVDAFADRPFTGNPAAVMPLEEWLSDALLQAMAAENNLAETAFLVPDESGEADYELRWFTPTIEVALCGHATLASGHVLLSAAQWRGEMRFRTRKAGILQVARNGEDEGYRMDLPAYRATAKPLPDIARALGGEVVETLWHDGGYALVVYRSAAEVRALAPDFTALGESDILHIATAPGAGDPSGADVVSRAFAPGAGIAEDPVTGSAHSVLTPYWTTRLGRDAFTAYQASARGGHVGCRAIGDRAELTGRCVTTLVGEFLL</sequence>
<dbReference type="SUPFAM" id="SSF54506">
    <property type="entry name" value="Diaminopimelate epimerase-like"/>
    <property type="match status" value="1"/>
</dbReference>
<comment type="similarity">
    <text evidence="1">Belongs to the PhzF family.</text>
</comment>
<dbReference type="GO" id="GO:0016853">
    <property type="term" value="F:isomerase activity"/>
    <property type="evidence" value="ECO:0007669"/>
    <property type="project" value="UniProtKB-KW"/>
</dbReference>
<organism evidence="4 5">
    <name type="scientific">Sphingopyxis lindanitolerans</name>
    <dbReference type="NCBI Taxonomy" id="2054227"/>
    <lineage>
        <taxon>Bacteria</taxon>
        <taxon>Pseudomonadati</taxon>
        <taxon>Pseudomonadota</taxon>
        <taxon>Alphaproteobacteria</taxon>
        <taxon>Sphingomonadales</taxon>
        <taxon>Sphingomonadaceae</taxon>
        <taxon>Sphingopyxis</taxon>
    </lineage>
</organism>
<protein>
    <submittedName>
        <fullName evidence="4">PhzF family phenazine biosynthesis protein</fullName>
    </submittedName>
</protein>
<dbReference type="PIRSF" id="PIRSF016184">
    <property type="entry name" value="PhzC_PhzF"/>
    <property type="match status" value="1"/>
</dbReference>
<dbReference type="RefSeq" id="WP_105998129.1">
    <property type="nucleotide sequence ID" value="NZ_CM009578.1"/>
</dbReference>
<name>A0A2S8B684_9SPHN</name>
<dbReference type="Gene3D" id="3.10.310.10">
    <property type="entry name" value="Diaminopimelate Epimerase, Chain A, domain 1"/>
    <property type="match status" value="2"/>
</dbReference>
<feature type="active site" evidence="3">
    <location>
        <position position="50"/>
    </location>
</feature>
<dbReference type="GO" id="GO:0005737">
    <property type="term" value="C:cytoplasm"/>
    <property type="evidence" value="ECO:0007669"/>
    <property type="project" value="TreeGrafter"/>
</dbReference>
<accession>A0A2S8B684</accession>
<dbReference type="EMBL" id="PHFW01000002">
    <property type="protein sequence ID" value="PQM27867.1"/>
    <property type="molecule type" value="Genomic_DNA"/>
</dbReference>
<evidence type="ECO:0000313" key="5">
    <source>
        <dbReference type="Proteomes" id="UP000238954"/>
    </source>
</evidence>
<dbReference type="PANTHER" id="PTHR13774">
    <property type="entry name" value="PHENAZINE BIOSYNTHESIS PROTEIN"/>
    <property type="match status" value="1"/>
</dbReference>
<keyword evidence="5" id="KW-1185">Reference proteome</keyword>
<dbReference type="AlphaFoldDB" id="A0A2S8B684"/>
<evidence type="ECO:0000256" key="1">
    <source>
        <dbReference type="ARBA" id="ARBA00008270"/>
    </source>
</evidence>
<reference evidence="5" key="1">
    <citation type="submission" date="2017-11" db="EMBL/GenBank/DDBJ databases">
        <title>The complete genome sequence of Sphingopyxis pomeranensis sp. nov. strain WS5A3p.</title>
        <authorList>
            <person name="Kaminski M.A."/>
        </authorList>
    </citation>
    <scope>NUCLEOTIDE SEQUENCE [LARGE SCALE GENOMIC DNA]</scope>
    <source>
        <strain evidence="5">WS5A3p</strain>
    </source>
</reference>
<proteinExistence type="inferred from homology"/>
<dbReference type="InterPro" id="IPR003719">
    <property type="entry name" value="Phenazine_PhzF-like"/>
</dbReference>
<dbReference type="Proteomes" id="UP000238954">
    <property type="component" value="Chromosome"/>
</dbReference>
<gene>
    <name evidence="4" type="ORF">CVO77_04765</name>
</gene>
<dbReference type="PANTHER" id="PTHR13774:SF17">
    <property type="entry name" value="PHENAZINE BIOSYNTHESIS-LIKE DOMAIN-CONTAINING PROTEIN"/>
    <property type="match status" value="1"/>
</dbReference>
<keyword evidence="2" id="KW-0413">Isomerase</keyword>
<dbReference type="NCBIfam" id="TIGR00654">
    <property type="entry name" value="PhzF_family"/>
    <property type="match status" value="1"/>
</dbReference>
<dbReference type="Pfam" id="PF02567">
    <property type="entry name" value="PhzC-PhzF"/>
    <property type="match status" value="1"/>
</dbReference>
<evidence type="ECO:0000313" key="4">
    <source>
        <dbReference type="EMBL" id="PQM27867.1"/>
    </source>
</evidence>
<comment type="caution">
    <text evidence="4">The sequence shown here is derived from an EMBL/GenBank/DDBJ whole genome shotgun (WGS) entry which is preliminary data.</text>
</comment>
<dbReference type="OrthoDB" id="9788221at2"/>
<evidence type="ECO:0000256" key="3">
    <source>
        <dbReference type="PIRSR" id="PIRSR016184-1"/>
    </source>
</evidence>
<evidence type="ECO:0000256" key="2">
    <source>
        <dbReference type="ARBA" id="ARBA00023235"/>
    </source>
</evidence>